<comment type="caution">
    <text evidence="1">The sequence shown here is derived from an EMBL/GenBank/DDBJ whole genome shotgun (WGS) entry which is preliminary data.</text>
</comment>
<name>A0A5B6VX91_9ROSI</name>
<protein>
    <submittedName>
        <fullName evidence="1">Uncharacterized protein</fullName>
    </submittedName>
</protein>
<dbReference type="OrthoDB" id="1935929at2759"/>
<dbReference type="Proteomes" id="UP000325315">
    <property type="component" value="Unassembled WGS sequence"/>
</dbReference>
<keyword evidence="2" id="KW-1185">Reference proteome</keyword>
<organism evidence="1 2">
    <name type="scientific">Gossypium australe</name>
    <dbReference type="NCBI Taxonomy" id="47621"/>
    <lineage>
        <taxon>Eukaryota</taxon>
        <taxon>Viridiplantae</taxon>
        <taxon>Streptophyta</taxon>
        <taxon>Embryophyta</taxon>
        <taxon>Tracheophyta</taxon>
        <taxon>Spermatophyta</taxon>
        <taxon>Magnoliopsida</taxon>
        <taxon>eudicotyledons</taxon>
        <taxon>Gunneridae</taxon>
        <taxon>Pentapetalae</taxon>
        <taxon>rosids</taxon>
        <taxon>malvids</taxon>
        <taxon>Malvales</taxon>
        <taxon>Malvaceae</taxon>
        <taxon>Malvoideae</taxon>
        <taxon>Gossypium</taxon>
    </lineage>
</organism>
<dbReference type="AlphaFoldDB" id="A0A5B6VX91"/>
<dbReference type="EMBL" id="SMMG02000005">
    <property type="protein sequence ID" value="KAA3473447.1"/>
    <property type="molecule type" value="Genomic_DNA"/>
</dbReference>
<gene>
    <name evidence="1" type="ORF">EPI10_023822</name>
</gene>
<proteinExistence type="predicted"/>
<evidence type="ECO:0000313" key="1">
    <source>
        <dbReference type="EMBL" id="KAA3473447.1"/>
    </source>
</evidence>
<accession>A0A5B6VX91</accession>
<evidence type="ECO:0000313" key="2">
    <source>
        <dbReference type="Proteomes" id="UP000325315"/>
    </source>
</evidence>
<sequence length="66" mass="7963">MSFRQLQKWSCLIKQERKRGRKDLRERLLELYNLDPTDDVLAEIKDAQLGLNLEADKEELFWEQQA</sequence>
<reference evidence="2" key="1">
    <citation type="journal article" date="2019" name="Plant Biotechnol. J.">
        <title>Genome sequencing of the Australian wild diploid species Gossypium australe highlights disease resistance and delayed gland morphogenesis.</title>
        <authorList>
            <person name="Cai Y."/>
            <person name="Cai X."/>
            <person name="Wang Q."/>
            <person name="Wang P."/>
            <person name="Zhang Y."/>
            <person name="Cai C."/>
            <person name="Xu Y."/>
            <person name="Wang K."/>
            <person name="Zhou Z."/>
            <person name="Wang C."/>
            <person name="Geng S."/>
            <person name="Li B."/>
            <person name="Dong Q."/>
            <person name="Hou Y."/>
            <person name="Wang H."/>
            <person name="Ai P."/>
            <person name="Liu Z."/>
            <person name="Yi F."/>
            <person name="Sun M."/>
            <person name="An G."/>
            <person name="Cheng J."/>
            <person name="Zhang Y."/>
            <person name="Shi Q."/>
            <person name="Xie Y."/>
            <person name="Shi X."/>
            <person name="Chang Y."/>
            <person name="Huang F."/>
            <person name="Chen Y."/>
            <person name="Hong S."/>
            <person name="Mi L."/>
            <person name="Sun Q."/>
            <person name="Zhang L."/>
            <person name="Zhou B."/>
            <person name="Peng R."/>
            <person name="Zhang X."/>
            <person name="Liu F."/>
        </authorList>
    </citation>
    <scope>NUCLEOTIDE SEQUENCE [LARGE SCALE GENOMIC DNA]</scope>
    <source>
        <strain evidence="2">cv. PA1801</strain>
    </source>
</reference>